<gene>
    <name evidence="1" type="ORF">FNK824_LOCUS39811</name>
</gene>
<name>A0A820GFP1_9BILA</name>
<reference evidence="1" key="1">
    <citation type="submission" date="2021-02" db="EMBL/GenBank/DDBJ databases">
        <authorList>
            <person name="Nowell W R."/>
        </authorList>
    </citation>
    <scope>NUCLEOTIDE SEQUENCE</scope>
</reference>
<dbReference type="Proteomes" id="UP000663874">
    <property type="component" value="Unassembled WGS sequence"/>
</dbReference>
<evidence type="ECO:0000313" key="2">
    <source>
        <dbReference type="Proteomes" id="UP000663874"/>
    </source>
</evidence>
<protein>
    <submittedName>
        <fullName evidence="1">Uncharacterized protein</fullName>
    </submittedName>
</protein>
<dbReference type="AlphaFoldDB" id="A0A820GFP1"/>
<organism evidence="1 2">
    <name type="scientific">Rotaria sordida</name>
    <dbReference type="NCBI Taxonomy" id="392033"/>
    <lineage>
        <taxon>Eukaryota</taxon>
        <taxon>Metazoa</taxon>
        <taxon>Spiralia</taxon>
        <taxon>Gnathifera</taxon>
        <taxon>Rotifera</taxon>
        <taxon>Eurotatoria</taxon>
        <taxon>Bdelloidea</taxon>
        <taxon>Philodinida</taxon>
        <taxon>Philodinidae</taxon>
        <taxon>Rotaria</taxon>
    </lineage>
</organism>
<sequence>MTNVVKGFEKNYEIIPEKLGP</sequence>
<feature type="non-terminal residue" evidence="1">
    <location>
        <position position="21"/>
    </location>
</feature>
<proteinExistence type="predicted"/>
<evidence type="ECO:0000313" key="1">
    <source>
        <dbReference type="EMBL" id="CAF4278774.1"/>
    </source>
</evidence>
<accession>A0A820GFP1</accession>
<dbReference type="EMBL" id="CAJOBE010027764">
    <property type="protein sequence ID" value="CAF4278774.1"/>
    <property type="molecule type" value="Genomic_DNA"/>
</dbReference>
<comment type="caution">
    <text evidence="1">The sequence shown here is derived from an EMBL/GenBank/DDBJ whole genome shotgun (WGS) entry which is preliminary data.</text>
</comment>